<dbReference type="GO" id="GO:0061504">
    <property type="term" value="P:cyclic threonylcarbamoyladenosine biosynthetic process"/>
    <property type="evidence" value="ECO:0007669"/>
    <property type="project" value="TreeGrafter"/>
</dbReference>
<reference evidence="2 3" key="1">
    <citation type="journal article" date="2016" name="Nat. Commun.">
        <title>Thousands of microbial genomes shed light on interconnected biogeochemical processes in an aquifer system.</title>
        <authorList>
            <person name="Anantharaman K."/>
            <person name="Brown C.T."/>
            <person name="Hug L.A."/>
            <person name="Sharon I."/>
            <person name="Castelle C.J."/>
            <person name="Probst A.J."/>
            <person name="Thomas B.C."/>
            <person name="Singh A."/>
            <person name="Wilkins M.J."/>
            <person name="Karaoz U."/>
            <person name="Brodie E.L."/>
            <person name="Williams K.H."/>
            <person name="Hubbard S.S."/>
            <person name="Banfield J.F."/>
        </authorList>
    </citation>
    <scope>NUCLEOTIDE SEQUENCE [LARGE SCALE GENOMIC DNA]</scope>
</reference>
<protein>
    <recommendedName>
        <fullName evidence="1">THIF-type NAD/FAD binding fold domain-containing protein</fullName>
    </recommendedName>
</protein>
<dbReference type="InterPro" id="IPR035985">
    <property type="entry name" value="Ubiquitin-activating_enz"/>
</dbReference>
<feature type="domain" description="THIF-type NAD/FAD binding fold" evidence="1">
    <location>
        <begin position="103"/>
        <end position="241"/>
    </location>
</feature>
<comment type="caution">
    <text evidence="2">The sequence shown here is derived from an EMBL/GenBank/DDBJ whole genome shotgun (WGS) entry which is preliminary data.</text>
</comment>
<dbReference type="InterPro" id="IPR000594">
    <property type="entry name" value="ThiF_NAD_FAD-bd"/>
</dbReference>
<dbReference type="PANTHER" id="PTHR43267:SF3">
    <property type="entry name" value="THIF PROTEIN"/>
    <property type="match status" value="1"/>
</dbReference>
<dbReference type="GO" id="GO:0008641">
    <property type="term" value="F:ubiquitin-like modifier activating enzyme activity"/>
    <property type="evidence" value="ECO:0007669"/>
    <property type="project" value="InterPro"/>
</dbReference>
<dbReference type="Proteomes" id="UP000177821">
    <property type="component" value="Unassembled WGS sequence"/>
</dbReference>
<sequence>MSNLIKPLILYEGSYTEADLEAFKSKNKIWKIVDIYKKQLFELFETQNPHLRVEPNFQDKVEEFIIDKTRDGDRVLGNWVYFPWNGFLIHILPEEDYERVRTNRNRNLITEDEQRKLKDFEVGVVGLSVGNNVAVGLAYCGISQTIKLAEYDTLRTSNLNRLRAPLMSMGSPKINLAAQQIYEISPYSKVELFSHGLKKDTLDAFFTESPKIRLVFDEIDDFEMKIRIRHKARELRVPVIMLTNLGDSFLVDVERYDQDPQLEIFNGLLGNVPEEVLKVSITEKDKVKYAIQFVGLDNVPTRALGSLLEINRTIVSRPQLYSTVTISGGVGAYLVRKIAMGENVKSGRRRVSLNEVFDLTEDTSQRTSFIEKIKGVLGA</sequence>
<evidence type="ECO:0000313" key="2">
    <source>
        <dbReference type="EMBL" id="OGY29545.1"/>
    </source>
</evidence>
<accession>A0A1G1WP72</accession>
<evidence type="ECO:0000313" key="3">
    <source>
        <dbReference type="Proteomes" id="UP000177821"/>
    </source>
</evidence>
<evidence type="ECO:0000259" key="1">
    <source>
        <dbReference type="Pfam" id="PF00899"/>
    </source>
</evidence>
<dbReference type="Pfam" id="PF00899">
    <property type="entry name" value="ThiF"/>
    <property type="match status" value="1"/>
</dbReference>
<dbReference type="GO" id="GO:0061503">
    <property type="term" value="F:tRNA threonylcarbamoyladenosine dehydratase"/>
    <property type="evidence" value="ECO:0007669"/>
    <property type="project" value="TreeGrafter"/>
</dbReference>
<dbReference type="SUPFAM" id="SSF69572">
    <property type="entry name" value="Activating enzymes of the ubiquitin-like proteins"/>
    <property type="match status" value="1"/>
</dbReference>
<proteinExistence type="predicted"/>
<organism evidence="2 3">
    <name type="scientific">Candidatus Woykebacteria bacterium RIFCSPHIGHO2_02_FULL_43_16b</name>
    <dbReference type="NCBI Taxonomy" id="1802601"/>
    <lineage>
        <taxon>Bacteria</taxon>
        <taxon>Candidatus Woykeibacteriota</taxon>
    </lineage>
</organism>
<dbReference type="Gene3D" id="3.40.50.720">
    <property type="entry name" value="NAD(P)-binding Rossmann-like Domain"/>
    <property type="match status" value="1"/>
</dbReference>
<dbReference type="AlphaFoldDB" id="A0A1G1WP72"/>
<gene>
    <name evidence="2" type="ORF">A3J50_01445</name>
</gene>
<name>A0A1G1WP72_9BACT</name>
<dbReference type="PANTHER" id="PTHR43267">
    <property type="entry name" value="TRNA THREONYLCARBAMOYLADENOSINE DEHYDRATASE"/>
    <property type="match status" value="1"/>
</dbReference>
<dbReference type="InterPro" id="IPR045886">
    <property type="entry name" value="ThiF/MoeB/HesA"/>
</dbReference>
<dbReference type="EMBL" id="MHCX01000021">
    <property type="protein sequence ID" value="OGY29545.1"/>
    <property type="molecule type" value="Genomic_DNA"/>
</dbReference>